<keyword evidence="5" id="KW-0732">Signal</keyword>
<protein>
    <submittedName>
        <fullName evidence="17">Cadherin-87A-like isoform X1</fullName>
    </submittedName>
</protein>
<dbReference type="InterPro" id="IPR020894">
    <property type="entry name" value="Cadherin_CS"/>
</dbReference>
<feature type="domain" description="Cadherin" evidence="15">
    <location>
        <begin position="1252"/>
        <end position="1360"/>
    </location>
</feature>
<dbReference type="PROSITE" id="PS00232">
    <property type="entry name" value="CADHERIN_1"/>
    <property type="match status" value="5"/>
</dbReference>
<feature type="domain" description="Cadherin" evidence="15">
    <location>
        <begin position="489"/>
        <end position="606"/>
    </location>
</feature>
<accession>A0A7E6EMK7</accession>
<dbReference type="CDD" id="cd11304">
    <property type="entry name" value="Cadherin_repeat"/>
    <property type="match status" value="13"/>
</dbReference>
<feature type="domain" description="Cadherin" evidence="15">
    <location>
        <begin position="374"/>
        <end position="488"/>
    </location>
</feature>
<feature type="domain" description="Cadherin" evidence="15">
    <location>
        <begin position="48"/>
        <end position="142"/>
    </location>
</feature>
<dbReference type="Gene3D" id="2.60.40.60">
    <property type="entry name" value="Cadherins"/>
    <property type="match status" value="14"/>
</dbReference>
<dbReference type="GO" id="GO:0005886">
    <property type="term" value="C:plasma membrane"/>
    <property type="evidence" value="ECO:0007669"/>
    <property type="project" value="UniProtKB-SubCell"/>
</dbReference>
<keyword evidence="7 12" id="KW-0106">Calcium</keyword>
<keyword evidence="16" id="KW-1185">Reference proteome</keyword>
<evidence type="ECO:0000256" key="7">
    <source>
        <dbReference type="ARBA" id="ARBA00022837"/>
    </source>
</evidence>
<dbReference type="RefSeq" id="XP_036356529.1">
    <property type="nucleotide sequence ID" value="XM_036500636.1"/>
</dbReference>
<dbReference type="PANTHER" id="PTHR24026">
    <property type="entry name" value="FAT ATYPICAL CADHERIN-RELATED"/>
    <property type="match status" value="1"/>
</dbReference>
<evidence type="ECO:0000256" key="10">
    <source>
        <dbReference type="ARBA" id="ARBA00023136"/>
    </source>
</evidence>
<dbReference type="InterPro" id="IPR002126">
    <property type="entry name" value="Cadherin-like_dom"/>
</dbReference>
<feature type="compositionally biased region" description="Polar residues" evidence="13">
    <location>
        <begin position="1942"/>
        <end position="1959"/>
    </location>
</feature>
<evidence type="ECO:0000259" key="15">
    <source>
        <dbReference type="PROSITE" id="PS50268"/>
    </source>
</evidence>
<evidence type="ECO:0000256" key="3">
    <source>
        <dbReference type="ARBA" id="ARBA00022692"/>
    </source>
</evidence>
<feature type="transmembrane region" description="Helical" evidence="14">
    <location>
        <begin position="1701"/>
        <end position="1729"/>
    </location>
</feature>
<keyword evidence="10 14" id="KW-0472">Membrane</keyword>
<feature type="domain" description="Cadherin" evidence="15">
    <location>
        <begin position="943"/>
        <end position="1040"/>
    </location>
</feature>
<dbReference type="PANTHER" id="PTHR24026:SF136">
    <property type="entry name" value="PROTOCADHERIN-23"/>
    <property type="match status" value="1"/>
</dbReference>
<dbReference type="PROSITE" id="PS50268">
    <property type="entry name" value="CADHERIN_2"/>
    <property type="match status" value="14"/>
</dbReference>
<evidence type="ECO:0000256" key="1">
    <source>
        <dbReference type="ARBA" id="ARBA00004251"/>
    </source>
</evidence>
<keyword evidence="8" id="KW-0130">Cell adhesion</keyword>
<comment type="subcellular location">
    <subcellularLocation>
        <location evidence="1">Cell membrane</location>
        <topology evidence="1">Single-pass type I membrane protein</topology>
    </subcellularLocation>
</comment>
<evidence type="ECO:0000256" key="13">
    <source>
        <dbReference type="SAM" id="MobiDB-lite"/>
    </source>
</evidence>
<evidence type="ECO:0000256" key="12">
    <source>
        <dbReference type="PROSITE-ProRule" id="PRU00043"/>
    </source>
</evidence>
<proteinExistence type="predicted"/>
<keyword evidence="6" id="KW-0677">Repeat</keyword>
<feature type="compositionally biased region" description="Acidic residues" evidence="13">
    <location>
        <begin position="2068"/>
        <end position="2084"/>
    </location>
</feature>
<keyword evidence="9 14" id="KW-1133">Transmembrane helix</keyword>
<evidence type="ECO:0000256" key="5">
    <source>
        <dbReference type="ARBA" id="ARBA00022729"/>
    </source>
</evidence>
<feature type="domain" description="Cadherin" evidence="15">
    <location>
        <begin position="711"/>
        <end position="817"/>
    </location>
</feature>
<reference evidence="17" key="1">
    <citation type="submission" date="2025-08" db="UniProtKB">
        <authorList>
            <consortium name="RefSeq"/>
        </authorList>
    </citation>
    <scope>IDENTIFICATION</scope>
</reference>
<feature type="region of interest" description="Disordered" evidence="13">
    <location>
        <begin position="1862"/>
        <end position="2113"/>
    </location>
</feature>
<feature type="domain" description="Cadherin" evidence="15">
    <location>
        <begin position="1149"/>
        <end position="1248"/>
    </location>
</feature>
<evidence type="ECO:0000256" key="4">
    <source>
        <dbReference type="ARBA" id="ARBA00022723"/>
    </source>
</evidence>
<evidence type="ECO:0000313" key="17">
    <source>
        <dbReference type="RefSeq" id="XP_036356529.1"/>
    </source>
</evidence>
<feature type="domain" description="Cadherin" evidence="15">
    <location>
        <begin position="607"/>
        <end position="710"/>
    </location>
</feature>
<evidence type="ECO:0000256" key="9">
    <source>
        <dbReference type="ARBA" id="ARBA00022989"/>
    </source>
</evidence>
<dbReference type="GO" id="GO:0007156">
    <property type="term" value="P:homophilic cell adhesion via plasma membrane adhesion molecules"/>
    <property type="evidence" value="ECO:0007669"/>
    <property type="project" value="InterPro"/>
</dbReference>
<sequence>MCCKQIFLDPTKAQVAMKKNMWTTLCQLLLFGCMLHYGFANDLPPRFIKDMNGLELSEDTKTGTTVYKLEGVDPEGRTVKYSISASVFTVDTYSGDVTLVRNIDYENAKTIRVTVTISDGLNEVPRNVIVSIKDTNDVIPSFSNETYFVNVPENTPVNQIVLKDIEVRDADGVNSLISVTCNPGTAHQEDCQTFKLERTANLNSNSWKGQLRLATQLNYENKKSYQVPLVAFDGVNNKTQSVEIQVEDVADSPPYFVEAFSVSLDEVDKIGTFITNIKAVDGDVSAPRRIHYEISNGSDAYQYFKINPVNGTITNKVPLDREDSSLRFSAINIDLKVREVISESPLVLGDSASTTATTTIQVTLLDINDNRPVFSSNYTARIPEDILDNTDVPQLWMTVTDADSRLFANYSFQVETFDEVFVTNPKFGEGRSIVGLKVKNASYIDYEKGPRVYNFQIIAREINTREMNSGSTSVTIFVDDVNDNAPRVNRSPLIENIPENAAPGRQIIDIDAVDDDSGNFGTNGIRYVSLKGIGQQLFSLNQITGVVTVSNCLSPGISPCLDYEVKRQYNLTVLIVDNKNNPSNLQKKQVELIINILDENDNAPIFSQSVYYGKILEGNTNMLDDVLVNQVTDSDTVGRLQFSIKTQDVSGLFAINPDTGKLTAQRPVSLTDARNDAYNDVEVTVTDGVKSALATVRIEIIDKNNHKPTFSQVSYKKCISEQFSGGTSVLKVQATDLDQPGTPNSDITYSIVSGADGFFVIEPDGVIKTTFRAIFDYETKQEYYLTVMAKDNGLPPLSATTQVKICIDDFNDVIPYFIPFTVQVNVKENVAVNTEIIQLNAYDADQSAKVQFSFAEPSNAINPNGLTVTKADFDYTNLFRMDPDTGKIFIAKDLNRDRVSLITHTVQAVDTAGVDQTGTGTIIINILDVNKIPPRFTQPWTPSTPFYRVTLNEEQSVGSSVITLNAIDDDGSIEGYELAETKGYFVANKGVVTVNKRIDFEVIEDLSFLAYAWDNVEPKMTATATVLVTIKNINDNNPLFKAPIYSFSIEENSPPGEKVGFVSASDVDKGTYGNVLYSIEDATKSFGIDTFTGEITVTNSTALDREKVGEIIVQVTAYDSPGDPSVRRNSTVPVYITLRDQNDNAPVFDRPSYYQRVEEDVIIGTSIFEISAKDADEGVNAIVTYRKSTGDPGNLFSVASNGVISVRQSLQKKAGVYNFEVIAYSGVLNSAATVTIEVVKGISSPPAWIVPATNNEVINVLESQYKGMFVYRVRAESPDTGPKGRIKYMFLASSLTSQSTNEFYINPLTGVISALRIFDREEKDSYTLQVIAQDSNVVPQNSERRLIIKIIDVNDNKPKFPVSNGQVLPYNFQVKEDSQPVFLIGRVLASDSDLNSSVYYQILSGNSENIFSLNQITGALSLENPVDRDNISSFSLNIEAMDSLTSYDLITPNHIRRLERKWADLNVAHINVEIIDVNDEVPKFSQEEYYGCISTEDGLMRSILTVKAIDKDISSDSLEYSFAKLRTQDGSAIKKQILTIGKKNGIIRNQESMNQYKDTVFLMDIIANDTEAKNASDTAKGLIFVTEKSQAVKVVVTQPSTDVHYFVPQIKKLLSQKSDDSYICISDVREHVLPTGLLNTHWSDMYIYVIDDKDGKYTVKGAESATAQLNMERSKDEPVFSGIYIQKIQVAQTSDDSENNFSLLLIMILVILFVLLALLLFAVACCCIAQSKKKTIEKVTYAQSLAPPPEKPNDFTMTSIYHNKGFLPEDDGPPQSEMVVYSTSQGGNAGFHDRLFEEEDLKNSGGNINGQHEEIAMAGLGNSGHSRKSLRSRNNSFGQRDEMLQGGLSNNGAPPIIFTFDEAPPDGNAMSQENLHMSTSGGSHGRDYPDQFMYDAVSRRPDTPAPYSERNSRRSGQNENAYDTASYGRGSAYDGGMLPQYPASNSGSVHQERLQTPYSRSLGDVSEQPAELISPYSHDGSGKRFAPYVQEYPHGSSNNLTPEPSPNTFDFHDETVSSDPDDMPLYSVVNKHPDPTPEFPDTIEEPEPTPSDAFSDPEPVITTSIADPVEEPQIECEIEPDVEPEPFQNPDYIPPPPPPEDEPVIVTELDEAR</sequence>
<dbReference type="SMART" id="SM00112">
    <property type="entry name" value="CA"/>
    <property type="match status" value="13"/>
</dbReference>
<feature type="domain" description="Cadherin" evidence="15">
    <location>
        <begin position="143"/>
        <end position="256"/>
    </location>
</feature>
<dbReference type="SUPFAM" id="SSF49313">
    <property type="entry name" value="Cadherin-like"/>
    <property type="match status" value="14"/>
</dbReference>
<dbReference type="InterPro" id="IPR015919">
    <property type="entry name" value="Cadherin-like_sf"/>
</dbReference>
<gene>
    <name evidence="17" type="primary">LOC115232601</name>
</gene>
<dbReference type="Proteomes" id="UP000515154">
    <property type="component" value="Linkage group LG2"/>
</dbReference>
<evidence type="ECO:0000256" key="2">
    <source>
        <dbReference type="ARBA" id="ARBA00022475"/>
    </source>
</evidence>
<keyword evidence="11" id="KW-0325">Glycoprotein</keyword>
<feature type="compositionally biased region" description="Polar residues" evidence="13">
    <location>
        <begin position="1869"/>
        <end position="1881"/>
    </location>
</feature>
<feature type="domain" description="Cadherin" evidence="15">
    <location>
        <begin position="818"/>
        <end position="936"/>
    </location>
</feature>
<evidence type="ECO:0000256" key="11">
    <source>
        <dbReference type="ARBA" id="ARBA00023180"/>
    </source>
</evidence>
<keyword evidence="2" id="KW-1003">Cell membrane</keyword>
<keyword evidence="4" id="KW-0479">Metal-binding</keyword>
<dbReference type="Pfam" id="PF00028">
    <property type="entry name" value="Cadherin"/>
    <property type="match status" value="8"/>
</dbReference>
<evidence type="ECO:0000256" key="14">
    <source>
        <dbReference type="SAM" id="Phobius"/>
    </source>
</evidence>
<feature type="domain" description="Cadherin" evidence="15">
    <location>
        <begin position="1485"/>
        <end position="1601"/>
    </location>
</feature>
<evidence type="ECO:0000256" key="6">
    <source>
        <dbReference type="ARBA" id="ARBA00022737"/>
    </source>
</evidence>
<dbReference type="PRINTS" id="PR00205">
    <property type="entry name" value="CADHERIN"/>
</dbReference>
<evidence type="ECO:0000313" key="16">
    <source>
        <dbReference type="Proteomes" id="UP000515154"/>
    </source>
</evidence>
<feature type="domain" description="Cadherin" evidence="15">
    <location>
        <begin position="1366"/>
        <end position="1484"/>
    </location>
</feature>
<dbReference type="GO" id="GO:0005509">
    <property type="term" value="F:calcium ion binding"/>
    <property type="evidence" value="ECO:0007669"/>
    <property type="project" value="UniProtKB-UniRule"/>
</dbReference>
<dbReference type="FunFam" id="2.60.40.60:FF:000020">
    <property type="entry name" value="Dachsous cadherin-related 1b"/>
    <property type="match status" value="2"/>
</dbReference>
<dbReference type="FunFam" id="2.60.40.60:FF:000123">
    <property type="entry name" value="Protocadherin beta 4"/>
    <property type="match status" value="1"/>
</dbReference>
<evidence type="ECO:0000256" key="8">
    <source>
        <dbReference type="ARBA" id="ARBA00022889"/>
    </source>
</evidence>
<name>A0A7E6EMK7_9MOLL</name>
<dbReference type="PROSITE" id="PS51257">
    <property type="entry name" value="PROKAR_LIPOPROTEIN"/>
    <property type="match status" value="1"/>
</dbReference>
<feature type="compositionally biased region" description="Polar residues" evidence="13">
    <location>
        <begin position="1995"/>
        <end position="2008"/>
    </location>
</feature>
<feature type="domain" description="Cadherin" evidence="15">
    <location>
        <begin position="1041"/>
        <end position="1148"/>
    </location>
</feature>
<organism evidence="16 17">
    <name type="scientific">Octopus sinensis</name>
    <name type="common">East Asian common octopus</name>
    <dbReference type="NCBI Taxonomy" id="2607531"/>
    <lineage>
        <taxon>Eukaryota</taxon>
        <taxon>Metazoa</taxon>
        <taxon>Spiralia</taxon>
        <taxon>Lophotrochozoa</taxon>
        <taxon>Mollusca</taxon>
        <taxon>Cephalopoda</taxon>
        <taxon>Coleoidea</taxon>
        <taxon>Octopodiformes</taxon>
        <taxon>Octopoda</taxon>
        <taxon>Incirrata</taxon>
        <taxon>Octopodidae</taxon>
        <taxon>Octopus</taxon>
    </lineage>
</organism>
<keyword evidence="3 14" id="KW-0812">Transmembrane</keyword>
<feature type="domain" description="Cadherin" evidence="15">
    <location>
        <begin position="256"/>
        <end position="374"/>
    </location>
</feature>
<feature type="compositionally biased region" description="Polar residues" evidence="13">
    <location>
        <begin position="1914"/>
        <end position="1923"/>
    </location>
</feature>